<gene>
    <name evidence="7" type="ORF">FHX52_1774</name>
</gene>
<evidence type="ECO:0000256" key="1">
    <source>
        <dbReference type="ARBA" id="ARBA00006962"/>
    </source>
</evidence>
<feature type="domain" description="Erythromycin biosynthesis protein CIII-like N-terminal" evidence="6">
    <location>
        <begin position="22"/>
        <end position="137"/>
    </location>
</feature>
<comment type="caution">
    <text evidence="7">The sequence shown here is derived from an EMBL/GenBank/DDBJ whole genome shotgun (WGS) entry which is preliminary data.</text>
</comment>
<sequence length="399" mass="41625">MRVLCATTAGTGHFGPMAPVAQACAAAGHEVRVAAPLSFASHVEQTGLPHEPFDDVPPEIMGPIFGGLSSVSMEAANHTVVRAVFGRLDAQAAFPGVSEVVERWRPDVVLRDPCEFGSLAAAERAGVPNVEVAIGIRGLQLWASELLTDPLQELDEVAGLPPGTCSLAMAAAPVLTSVPPGLEPEGGAAHEPSSTAAQGPSAVVRYRHGDSRSRVGSLPGEWGDGDHPLVYVTFGSVTGGFADLSVVFGRCLDALAERPVRVLLTTGHAGDPDELRPWPTNARVERWWPQEDVMPLASAMVGHGGFGTTMSALAAGVPQVVVPLFAFDQEINATRIAEVGAGIRLGGRQESAAQVGEAVSQVLDDGRMRSVAEALSDEIASLPDVSEIVESIEGLARRR</sequence>
<dbReference type="Pfam" id="PF21036">
    <property type="entry name" value="EryCIII-like_N"/>
    <property type="match status" value="1"/>
</dbReference>
<dbReference type="InterPro" id="IPR048284">
    <property type="entry name" value="EryCIII-like_N"/>
</dbReference>
<proteinExistence type="inferred from homology"/>
<evidence type="ECO:0000259" key="5">
    <source>
        <dbReference type="Pfam" id="PF06722"/>
    </source>
</evidence>
<dbReference type="FunFam" id="3.40.50.2000:FF:000072">
    <property type="entry name" value="Glycosyl transferase"/>
    <property type="match status" value="1"/>
</dbReference>
<accession>A0A543PX27</accession>
<evidence type="ECO:0000313" key="7">
    <source>
        <dbReference type="EMBL" id="TQN48632.1"/>
    </source>
</evidence>
<evidence type="ECO:0000313" key="8">
    <source>
        <dbReference type="Proteomes" id="UP000320085"/>
    </source>
</evidence>
<organism evidence="7 8">
    <name type="scientific">Humibacillus xanthopallidus</name>
    <dbReference type="NCBI Taxonomy" id="412689"/>
    <lineage>
        <taxon>Bacteria</taxon>
        <taxon>Bacillati</taxon>
        <taxon>Actinomycetota</taxon>
        <taxon>Actinomycetes</taxon>
        <taxon>Micrococcales</taxon>
        <taxon>Intrasporangiaceae</taxon>
        <taxon>Humibacillus</taxon>
    </lineage>
</organism>
<feature type="region of interest" description="Disordered" evidence="4">
    <location>
        <begin position="178"/>
        <end position="200"/>
    </location>
</feature>
<dbReference type="InterPro" id="IPR010610">
    <property type="entry name" value="EryCIII-like_C"/>
</dbReference>
<dbReference type="Gene3D" id="3.40.50.2000">
    <property type="entry name" value="Glycogen Phosphorylase B"/>
    <property type="match status" value="2"/>
</dbReference>
<dbReference type="PANTHER" id="PTHR48050:SF13">
    <property type="entry name" value="STEROL 3-BETA-GLUCOSYLTRANSFERASE UGT80A2"/>
    <property type="match status" value="1"/>
</dbReference>
<dbReference type="InterPro" id="IPR050426">
    <property type="entry name" value="Glycosyltransferase_28"/>
</dbReference>
<dbReference type="EMBL" id="VFQF01000001">
    <property type="protein sequence ID" value="TQN48632.1"/>
    <property type="molecule type" value="Genomic_DNA"/>
</dbReference>
<comment type="similarity">
    <text evidence="1">Belongs to the glycosyltransferase 28 family.</text>
</comment>
<name>A0A543PX27_9MICO</name>
<protein>
    <submittedName>
        <fullName evidence="7">MGT family glycosyltransferase</fullName>
    </submittedName>
</protein>
<dbReference type="GO" id="GO:0016758">
    <property type="term" value="F:hexosyltransferase activity"/>
    <property type="evidence" value="ECO:0007669"/>
    <property type="project" value="UniProtKB-ARBA"/>
</dbReference>
<dbReference type="GO" id="GO:0008194">
    <property type="term" value="F:UDP-glycosyltransferase activity"/>
    <property type="evidence" value="ECO:0007669"/>
    <property type="project" value="InterPro"/>
</dbReference>
<dbReference type="SUPFAM" id="SSF53756">
    <property type="entry name" value="UDP-Glycosyltransferase/glycogen phosphorylase"/>
    <property type="match status" value="1"/>
</dbReference>
<dbReference type="OrthoDB" id="6620093at2"/>
<keyword evidence="2" id="KW-0328">Glycosyltransferase</keyword>
<feature type="domain" description="Erythromycin biosynthesis protein CIII-like C-terminal" evidence="5">
    <location>
        <begin position="252"/>
        <end position="394"/>
    </location>
</feature>
<evidence type="ECO:0000256" key="4">
    <source>
        <dbReference type="SAM" id="MobiDB-lite"/>
    </source>
</evidence>
<dbReference type="GO" id="GO:0017000">
    <property type="term" value="P:antibiotic biosynthetic process"/>
    <property type="evidence" value="ECO:0007669"/>
    <property type="project" value="UniProtKB-ARBA"/>
</dbReference>
<dbReference type="Proteomes" id="UP000320085">
    <property type="component" value="Unassembled WGS sequence"/>
</dbReference>
<dbReference type="Pfam" id="PF06722">
    <property type="entry name" value="EryCIII-like_C"/>
    <property type="match status" value="1"/>
</dbReference>
<dbReference type="InterPro" id="IPR002213">
    <property type="entry name" value="UDP_glucos_trans"/>
</dbReference>
<keyword evidence="3 7" id="KW-0808">Transferase</keyword>
<reference evidence="7 8" key="1">
    <citation type="submission" date="2019-06" db="EMBL/GenBank/DDBJ databases">
        <title>Sequencing the genomes of 1000 actinobacteria strains.</title>
        <authorList>
            <person name="Klenk H.-P."/>
        </authorList>
    </citation>
    <scope>NUCLEOTIDE SEQUENCE [LARGE SCALE GENOMIC DNA]</scope>
    <source>
        <strain evidence="7 8">DSM 21776</strain>
    </source>
</reference>
<evidence type="ECO:0000256" key="3">
    <source>
        <dbReference type="ARBA" id="ARBA00022679"/>
    </source>
</evidence>
<evidence type="ECO:0000256" key="2">
    <source>
        <dbReference type="ARBA" id="ARBA00022676"/>
    </source>
</evidence>
<dbReference type="AlphaFoldDB" id="A0A543PX27"/>
<dbReference type="CDD" id="cd03784">
    <property type="entry name" value="GT1_Gtf-like"/>
    <property type="match status" value="1"/>
</dbReference>
<dbReference type="PANTHER" id="PTHR48050">
    <property type="entry name" value="STEROL 3-BETA-GLUCOSYLTRANSFERASE"/>
    <property type="match status" value="1"/>
</dbReference>
<evidence type="ECO:0000259" key="6">
    <source>
        <dbReference type="Pfam" id="PF21036"/>
    </source>
</evidence>
<dbReference type="PROSITE" id="PS51257">
    <property type="entry name" value="PROKAR_LIPOPROTEIN"/>
    <property type="match status" value="1"/>
</dbReference>
<dbReference type="RefSeq" id="WP_141821538.1">
    <property type="nucleotide sequence ID" value="NZ_BAAAQC010000006.1"/>
</dbReference>